<dbReference type="HOGENOM" id="CLU_001265_19_3_6"/>
<proteinExistence type="inferred from homology"/>
<feature type="transmembrane region" description="Helical" evidence="8">
    <location>
        <begin position="240"/>
        <end position="259"/>
    </location>
</feature>
<keyword evidence="3" id="KW-0813">Transport</keyword>
<evidence type="ECO:0000256" key="5">
    <source>
        <dbReference type="ARBA" id="ARBA00022692"/>
    </source>
</evidence>
<dbReference type="PANTHER" id="PTHR43271">
    <property type="entry name" value="BLL2771 PROTEIN"/>
    <property type="match status" value="1"/>
</dbReference>
<evidence type="ECO:0000313" key="10">
    <source>
        <dbReference type="EMBL" id="AJQ93451.1"/>
    </source>
</evidence>
<feature type="transmembrane region" description="Helical" evidence="8">
    <location>
        <begin position="102"/>
        <end position="121"/>
    </location>
</feature>
<dbReference type="InterPro" id="IPR011701">
    <property type="entry name" value="MFS"/>
</dbReference>
<feature type="transmembrane region" description="Helical" evidence="8">
    <location>
        <begin position="362"/>
        <end position="380"/>
    </location>
</feature>
<feature type="transmembrane region" description="Helical" evidence="8">
    <location>
        <begin position="190"/>
        <end position="210"/>
    </location>
</feature>
<organism evidence="10 11">
    <name type="scientific">Gynuella sunshinyii YC6258</name>
    <dbReference type="NCBI Taxonomy" id="1445510"/>
    <lineage>
        <taxon>Bacteria</taxon>
        <taxon>Pseudomonadati</taxon>
        <taxon>Pseudomonadota</taxon>
        <taxon>Gammaproteobacteria</taxon>
        <taxon>Oceanospirillales</taxon>
        <taxon>Saccharospirillaceae</taxon>
        <taxon>Gynuella</taxon>
    </lineage>
</organism>
<accession>A0A0C5VGV3</accession>
<dbReference type="Proteomes" id="UP000032266">
    <property type="component" value="Chromosome"/>
</dbReference>
<feature type="domain" description="Major facilitator superfamily (MFS) profile" evidence="9">
    <location>
        <begin position="36"/>
        <end position="414"/>
    </location>
</feature>
<evidence type="ECO:0000256" key="1">
    <source>
        <dbReference type="ARBA" id="ARBA00004651"/>
    </source>
</evidence>
<evidence type="ECO:0000256" key="2">
    <source>
        <dbReference type="ARBA" id="ARBA00008335"/>
    </source>
</evidence>
<evidence type="ECO:0000256" key="8">
    <source>
        <dbReference type="SAM" id="Phobius"/>
    </source>
</evidence>
<dbReference type="KEGG" id="gsn:YC6258_01403"/>
<dbReference type="AlphaFoldDB" id="A0A0C5VGV3"/>
<dbReference type="EMBL" id="CP007142">
    <property type="protein sequence ID" value="AJQ93451.1"/>
    <property type="molecule type" value="Genomic_DNA"/>
</dbReference>
<feature type="transmembrane region" description="Helical" evidence="8">
    <location>
        <begin position="127"/>
        <end position="149"/>
    </location>
</feature>
<dbReference type="RefSeq" id="WP_082070578.1">
    <property type="nucleotide sequence ID" value="NZ_CP007142.1"/>
</dbReference>
<name>A0A0C5VGV3_9GAMM</name>
<feature type="transmembrane region" description="Helical" evidence="8">
    <location>
        <begin position="392"/>
        <end position="411"/>
    </location>
</feature>
<feature type="transmembrane region" description="Helical" evidence="8">
    <location>
        <begin position="271"/>
        <end position="292"/>
    </location>
</feature>
<feature type="transmembrane region" description="Helical" evidence="8">
    <location>
        <begin position="156"/>
        <end position="178"/>
    </location>
</feature>
<feature type="transmembrane region" description="Helical" evidence="8">
    <location>
        <begin position="328"/>
        <end position="350"/>
    </location>
</feature>
<dbReference type="STRING" id="1445510.YC6258_01403"/>
<dbReference type="GO" id="GO:0022857">
    <property type="term" value="F:transmembrane transporter activity"/>
    <property type="evidence" value="ECO:0007669"/>
    <property type="project" value="InterPro"/>
</dbReference>
<evidence type="ECO:0000259" key="9">
    <source>
        <dbReference type="PROSITE" id="PS50850"/>
    </source>
</evidence>
<dbReference type="PATRIC" id="fig|1445510.3.peg.1374"/>
<keyword evidence="11" id="KW-1185">Reference proteome</keyword>
<keyword evidence="4" id="KW-1003">Cell membrane</keyword>
<reference evidence="10 11" key="1">
    <citation type="submission" date="2014-01" db="EMBL/GenBank/DDBJ databases">
        <title>Full genme sequencing of cellulolytic bacterium Gynuella sunshinyii YC6258T gen. nov., sp. nov.</title>
        <authorList>
            <person name="Khan H."/>
            <person name="Chung E.J."/>
            <person name="Chung Y.R."/>
        </authorList>
    </citation>
    <scope>NUCLEOTIDE SEQUENCE [LARGE SCALE GENOMIC DNA]</scope>
    <source>
        <strain evidence="10 11">YC6258</strain>
    </source>
</reference>
<gene>
    <name evidence="10" type="ORF">YC6258_01403</name>
</gene>
<feature type="transmembrane region" description="Helical" evidence="8">
    <location>
        <begin position="304"/>
        <end position="322"/>
    </location>
</feature>
<dbReference type="GO" id="GO:0005886">
    <property type="term" value="C:plasma membrane"/>
    <property type="evidence" value="ECO:0007669"/>
    <property type="project" value="UniProtKB-SubCell"/>
</dbReference>
<evidence type="ECO:0000256" key="3">
    <source>
        <dbReference type="ARBA" id="ARBA00022448"/>
    </source>
</evidence>
<evidence type="ECO:0000256" key="4">
    <source>
        <dbReference type="ARBA" id="ARBA00022475"/>
    </source>
</evidence>
<dbReference type="InterPro" id="IPR020846">
    <property type="entry name" value="MFS_dom"/>
</dbReference>
<dbReference type="Pfam" id="PF07690">
    <property type="entry name" value="MFS_1"/>
    <property type="match status" value="1"/>
</dbReference>
<comment type="similarity">
    <text evidence="2">Belongs to the major facilitator superfamily.</text>
</comment>
<keyword evidence="5 8" id="KW-0812">Transmembrane</keyword>
<evidence type="ECO:0000256" key="7">
    <source>
        <dbReference type="ARBA" id="ARBA00023136"/>
    </source>
</evidence>
<evidence type="ECO:0000313" key="11">
    <source>
        <dbReference type="Proteomes" id="UP000032266"/>
    </source>
</evidence>
<keyword evidence="6 8" id="KW-1133">Transmembrane helix</keyword>
<dbReference type="PANTHER" id="PTHR43271:SF1">
    <property type="entry name" value="INNER MEMBRANE TRANSPORT PROTEIN YNFM"/>
    <property type="match status" value="1"/>
</dbReference>
<evidence type="ECO:0000256" key="6">
    <source>
        <dbReference type="ARBA" id="ARBA00022989"/>
    </source>
</evidence>
<dbReference type="SUPFAM" id="SSF103473">
    <property type="entry name" value="MFS general substrate transporter"/>
    <property type="match status" value="1"/>
</dbReference>
<feature type="transmembrane region" description="Helical" evidence="8">
    <location>
        <begin position="65"/>
        <end position="90"/>
    </location>
</feature>
<protein>
    <submittedName>
        <fullName evidence="10">Arabinose efflux permease</fullName>
    </submittedName>
</protein>
<comment type="subcellular location">
    <subcellularLocation>
        <location evidence="1">Cell membrane</location>
        <topology evidence="1">Multi-pass membrane protein</topology>
    </subcellularLocation>
</comment>
<dbReference type="InterPro" id="IPR036259">
    <property type="entry name" value="MFS_trans_sf"/>
</dbReference>
<dbReference type="CDD" id="cd17324">
    <property type="entry name" value="MFS_NepI_like"/>
    <property type="match status" value="1"/>
</dbReference>
<dbReference type="Gene3D" id="1.20.1250.20">
    <property type="entry name" value="MFS general substrate transporter like domains"/>
    <property type="match status" value="1"/>
</dbReference>
<dbReference type="OrthoDB" id="63984at2"/>
<sequence>MTQKPLTNTLENKLTPEPSVVTGERIRTGTPAYWRATLALCLGSFMIFSNLYVTQPLLPMLASNFHISALSANWSFTIATLTLGLSLLFYGPLSDVFGRRGIMVVTMAGAILTTLLISQVHSYEWLLILRALQGLCLGGLPAIAVAYMGDEFDSHALITAVGFYIGANSLGGISGRLIGGFAGEHLGWSSTFMVIALISLVIWAGFIYLLPASSHFQARPFHPRQMFANLLEHLRNPMLLPAYLIGGFNFFVFINQYSYLTFVLEKAPYSLSTQVLGMLFLTYLTGTFGSTLAGRASRYLAQPLCMALGIVILMTGSLITLIPALPMIIVGLLINSLGFFFAHATASSWVSRNAHHARASASSLYLVFYYLGASTGGIYLHPFWRWQGWNGVIAGSLLILAGTLSTALFLYHRSRRASAAS</sequence>
<feature type="transmembrane region" description="Helical" evidence="8">
    <location>
        <begin position="32"/>
        <end position="53"/>
    </location>
</feature>
<dbReference type="PROSITE" id="PS50850">
    <property type="entry name" value="MFS"/>
    <property type="match status" value="1"/>
</dbReference>
<keyword evidence="7 8" id="KW-0472">Membrane</keyword>